<dbReference type="AlphaFoldDB" id="A0A9W6F644"/>
<feature type="region of interest" description="Disordered" evidence="4">
    <location>
        <begin position="386"/>
        <end position="405"/>
    </location>
</feature>
<organism evidence="6 7">
    <name type="scientific">Pleodorina starrii</name>
    <dbReference type="NCBI Taxonomy" id="330485"/>
    <lineage>
        <taxon>Eukaryota</taxon>
        <taxon>Viridiplantae</taxon>
        <taxon>Chlorophyta</taxon>
        <taxon>core chlorophytes</taxon>
        <taxon>Chlorophyceae</taxon>
        <taxon>CS clade</taxon>
        <taxon>Chlamydomonadales</taxon>
        <taxon>Volvocaceae</taxon>
        <taxon>Pleodorina</taxon>
    </lineage>
</organism>
<name>A0A9W6F644_9CHLO</name>
<sequence length="1240" mass="123023">MSDIKDNGSFDAAGVDGAGMDFQQDILYGAGAKRCNCKKARCLKLYCVCFSAGVYCSGCACRDCLNTLENQDLVHVERTKKLAASPGAFAPKVELKAEGELACHKKGCRCRRSRCVKKYCECFDAQVFCSTSCRCEACLNLPKGGAPVTTAIPHVQQMPPLARGGSGSADLLMPRLLTVGSGSGSGAGATAAAVAAAVAALQEKAALVAADMSGMDIDLGALDASGLAARGPDGLTALPTRGSLGTHGSFQFGVAAAASGAGSFLMSLQPGPLGLTSLSFLDGHPPPLDSAMGQPGDAAAGTAAAPGENAGTAAEGGRTAAIELKLEGGPGKAAALQDGAAQVPPSAMDAQTQAAKPGGPLAAARRLPASAFMFAEAEAVLAAEEHTAATGAPGPSAAATAIASTTAATAAAREAATADPREERMGVRRAPLEGAGSGGEAAAAAPPPQPQAEPAAGAAGGSGDGGPGGVGRRGEDGQAHGERKEEGSIRRRNSSDPEDAAALPRGGGASLTGPGPPPASMDPLPLMPAGSGTVPHGGVLRPPPSGEEGVLAAVTDQDAGAAPAAAPAAATAAPETNTSAPHAIAADRVGASAECAGATNTGNVGEAASLPPQGAPLLAPPCGGGGGGGGDGAAAAAYELSPMEALLAAPTLLLEEPLRAEELAAQLGLDASQQLAARKAAHILRTLLCMAASAVRLTRSGALGCSRWEQSQSLGRRPLASHSHFAPSVAGGAAQAGAAATSCLRAPAQGKAHEALQRQQQDAVAIPPLGAAAGIPPAAAYNGGVGGGLESAAGRRAQEYRSAPGRIQHLPPLHLPPLSLSCGSQGGAAGALRLGHGSYRFAGAGRLSGPEPSAISGSHVDGDAQPPDAAVAAGGVAAAAAAGADGGDGAATTIMSTVSPGPSSRHRGRELSRRPCAGPEASYAQPAPRGAPPHGRGAGGGAAAAAAHASNLRRGSRVKRPNSLLADMELDDGRDELEDRNVAADRRSHHHNHLQEAHGLVYGRRSHLGQQQQHPHPQQHRYRTVSPAAEPPSPKRSRHAGWRGAAARRARPPTGRSRSRAGSWQDDDEDGEGEEEEEAEASEGGGDDSEAGPMSALRAQAVSPFAVAGLQPSGRPQRGYHHSLVSGLPAAAGRHRNPGRRSSGTAWTAAMAAAAMAVRRTDRGRSGAEEGSGTGEDEEDVDGDEEPEGARGGGGGDMEMSEGDSDNGASEMEAMQALFDLRTAAAAAAAALPSVAAAGL</sequence>
<comment type="similarity">
    <text evidence="2">Belongs to the lin-54 family.</text>
</comment>
<dbReference type="Proteomes" id="UP001165080">
    <property type="component" value="Unassembled WGS sequence"/>
</dbReference>
<gene>
    <name evidence="6" type="primary">PLEST010160</name>
    <name evidence="6" type="ORF">PLESTB_001197400</name>
</gene>
<dbReference type="EMBL" id="BRXU01000018">
    <property type="protein sequence ID" value="GLC57195.1"/>
    <property type="molecule type" value="Genomic_DNA"/>
</dbReference>
<feature type="compositionally biased region" description="Acidic residues" evidence="4">
    <location>
        <begin position="1175"/>
        <end position="1187"/>
    </location>
</feature>
<protein>
    <recommendedName>
        <fullName evidence="5">CRC domain-containing protein</fullName>
    </recommendedName>
</protein>
<dbReference type="GO" id="GO:0006355">
    <property type="term" value="P:regulation of DNA-templated transcription"/>
    <property type="evidence" value="ECO:0007669"/>
    <property type="project" value="TreeGrafter"/>
</dbReference>
<evidence type="ECO:0000313" key="7">
    <source>
        <dbReference type="Proteomes" id="UP001165080"/>
    </source>
</evidence>
<evidence type="ECO:0000313" key="6">
    <source>
        <dbReference type="EMBL" id="GLC57195.1"/>
    </source>
</evidence>
<dbReference type="InterPro" id="IPR028307">
    <property type="entry name" value="Lin-54_fam"/>
</dbReference>
<dbReference type="Pfam" id="PF03638">
    <property type="entry name" value="TCR"/>
    <property type="match status" value="2"/>
</dbReference>
<feature type="region of interest" description="Disordered" evidence="4">
    <location>
        <begin position="882"/>
        <end position="967"/>
    </location>
</feature>
<keyword evidence="3" id="KW-0539">Nucleus</keyword>
<feature type="region of interest" description="Disordered" evidence="4">
    <location>
        <begin position="285"/>
        <end position="316"/>
    </location>
</feature>
<evidence type="ECO:0000256" key="3">
    <source>
        <dbReference type="ARBA" id="ARBA00023242"/>
    </source>
</evidence>
<dbReference type="PANTHER" id="PTHR12446">
    <property type="entry name" value="TESMIN/TSO1-RELATED"/>
    <property type="match status" value="1"/>
</dbReference>
<feature type="compositionally biased region" description="Basic and acidic residues" evidence="4">
    <location>
        <begin position="1159"/>
        <end position="1168"/>
    </location>
</feature>
<proteinExistence type="inferred from homology"/>
<feature type="region of interest" description="Disordered" evidence="4">
    <location>
        <begin position="850"/>
        <end position="869"/>
    </location>
</feature>
<evidence type="ECO:0000256" key="4">
    <source>
        <dbReference type="SAM" id="MobiDB-lite"/>
    </source>
</evidence>
<evidence type="ECO:0000256" key="1">
    <source>
        <dbReference type="ARBA" id="ARBA00004123"/>
    </source>
</evidence>
<feature type="compositionally biased region" description="Gly residues" evidence="4">
    <location>
        <begin position="622"/>
        <end position="631"/>
    </location>
</feature>
<dbReference type="PANTHER" id="PTHR12446:SF34">
    <property type="entry name" value="PROTEIN LIN-54 HOMOLOG"/>
    <property type="match status" value="1"/>
</dbReference>
<keyword evidence="7" id="KW-1185">Reference proteome</keyword>
<feature type="region of interest" description="Disordered" evidence="4">
    <location>
        <begin position="431"/>
        <end position="549"/>
    </location>
</feature>
<feature type="compositionally biased region" description="Basic residues" evidence="4">
    <location>
        <begin position="1035"/>
        <end position="1051"/>
    </location>
</feature>
<feature type="compositionally biased region" description="Low complexity" evidence="4">
    <location>
        <begin position="296"/>
        <end position="316"/>
    </location>
</feature>
<dbReference type="PROSITE" id="PS51634">
    <property type="entry name" value="CRC"/>
    <property type="match status" value="1"/>
</dbReference>
<dbReference type="GO" id="GO:0005634">
    <property type="term" value="C:nucleus"/>
    <property type="evidence" value="ECO:0007669"/>
    <property type="project" value="UniProtKB-SubCell"/>
</dbReference>
<comment type="caution">
    <text evidence="6">The sequence shown here is derived from an EMBL/GenBank/DDBJ whole genome shotgun (WGS) entry which is preliminary data.</text>
</comment>
<dbReference type="InterPro" id="IPR033467">
    <property type="entry name" value="Tesmin/TSO1-like_CXC"/>
</dbReference>
<dbReference type="SMART" id="SM01114">
    <property type="entry name" value="CXC"/>
    <property type="match status" value="2"/>
</dbReference>
<comment type="subcellular location">
    <subcellularLocation>
        <location evidence="1">Nucleus</location>
    </subcellularLocation>
</comment>
<evidence type="ECO:0000259" key="5">
    <source>
        <dbReference type="PROSITE" id="PS51634"/>
    </source>
</evidence>
<feature type="compositionally biased region" description="Low complexity" evidence="4">
    <location>
        <begin position="1052"/>
        <end position="1063"/>
    </location>
</feature>
<feature type="compositionally biased region" description="Polar residues" evidence="4">
    <location>
        <begin position="893"/>
        <end position="902"/>
    </location>
</feature>
<feature type="compositionally biased region" description="Low complexity" evidence="4">
    <location>
        <begin position="926"/>
        <end position="935"/>
    </location>
</feature>
<evidence type="ECO:0000256" key="2">
    <source>
        <dbReference type="ARBA" id="ARBA00007267"/>
    </source>
</evidence>
<accession>A0A9W6F644</accession>
<feature type="compositionally biased region" description="Low complexity" evidence="4">
    <location>
        <begin position="607"/>
        <end position="621"/>
    </location>
</feature>
<feature type="domain" description="CRC" evidence="5">
    <location>
        <begin position="31"/>
        <end position="143"/>
    </location>
</feature>
<feature type="compositionally biased region" description="Acidic residues" evidence="4">
    <location>
        <begin position="1065"/>
        <end position="1090"/>
    </location>
</feature>
<feature type="region of interest" description="Disordered" evidence="4">
    <location>
        <begin position="1006"/>
        <end position="1214"/>
    </location>
</feature>
<reference evidence="6 7" key="1">
    <citation type="journal article" date="2023" name="Commun. Biol.">
        <title>Reorganization of the ancestral sex-determining regions during the evolution of trioecy in Pleodorina starrii.</title>
        <authorList>
            <person name="Takahashi K."/>
            <person name="Suzuki S."/>
            <person name="Kawai-Toyooka H."/>
            <person name="Yamamoto K."/>
            <person name="Hamaji T."/>
            <person name="Ootsuki R."/>
            <person name="Yamaguchi H."/>
            <person name="Kawachi M."/>
            <person name="Higashiyama T."/>
            <person name="Nozaki H."/>
        </authorList>
    </citation>
    <scope>NUCLEOTIDE SEQUENCE [LARGE SCALE GENOMIC DNA]</scope>
    <source>
        <strain evidence="6 7">NIES-4479</strain>
    </source>
</reference>
<feature type="region of interest" description="Disordered" evidence="4">
    <location>
        <begin position="604"/>
        <end position="631"/>
    </location>
</feature>
<feature type="compositionally biased region" description="Basic and acidic residues" evidence="4">
    <location>
        <begin position="472"/>
        <end position="495"/>
    </location>
</feature>
<dbReference type="InterPro" id="IPR005172">
    <property type="entry name" value="CRC"/>
</dbReference>
<feature type="compositionally biased region" description="Gly residues" evidence="4">
    <location>
        <begin position="458"/>
        <end position="471"/>
    </location>
</feature>